<keyword evidence="3 6" id="KW-0349">Heme</keyword>
<dbReference type="GO" id="GO:0004497">
    <property type="term" value="F:monooxygenase activity"/>
    <property type="evidence" value="ECO:0007669"/>
    <property type="project" value="UniProtKB-KW"/>
</dbReference>
<comment type="cofactor">
    <cofactor evidence="1 6">
        <name>heme</name>
        <dbReference type="ChEBI" id="CHEBI:30413"/>
    </cofactor>
</comment>
<dbReference type="GO" id="GO:0016705">
    <property type="term" value="F:oxidoreductase activity, acting on paired donors, with incorporation or reduction of molecular oxygen"/>
    <property type="evidence" value="ECO:0007669"/>
    <property type="project" value="InterPro"/>
</dbReference>
<dbReference type="InterPro" id="IPR002401">
    <property type="entry name" value="Cyt_P450_E_grp-I"/>
</dbReference>
<evidence type="ECO:0000256" key="7">
    <source>
        <dbReference type="RuleBase" id="RU000461"/>
    </source>
</evidence>
<feature type="binding site" description="axial binding residue" evidence="6">
    <location>
        <position position="289"/>
    </location>
    <ligand>
        <name>heme</name>
        <dbReference type="ChEBI" id="CHEBI:30413"/>
    </ligand>
    <ligandPart>
        <name>Fe</name>
        <dbReference type="ChEBI" id="CHEBI:18248"/>
    </ligandPart>
</feature>
<evidence type="ECO:0000256" key="6">
    <source>
        <dbReference type="PIRSR" id="PIRSR602401-1"/>
    </source>
</evidence>
<keyword evidence="5 6" id="KW-0408">Iron</keyword>
<dbReference type="STRING" id="356882.A0A423VME0"/>
<dbReference type="PANTHER" id="PTHR24305:SF166">
    <property type="entry name" value="CYTOCHROME P450 12A4, MITOCHONDRIAL-RELATED"/>
    <property type="match status" value="1"/>
</dbReference>
<accession>A0A423VME0</accession>
<keyword evidence="9" id="KW-1185">Reference proteome</keyword>
<dbReference type="PROSITE" id="PS00086">
    <property type="entry name" value="CYTOCHROME_P450"/>
    <property type="match status" value="1"/>
</dbReference>
<comment type="caution">
    <text evidence="8">The sequence shown here is derived from an EMBL/GenBank/DDBJ whole genome shotgun (WGS) entry which is preliminary data.</text>
</comment>
<proteinExistence type="inferred from homology"/>
<keyword evidence="7" id="KW-0503">Monooxygenase</keyword>
<dbReference type="PANTHER" id="PTHR24305">
    <property type="entry name" value="CYTOCHROME P450"/>
    <property type="match status" value="1"/>
</dbReference>
<dbReference type="Pfam" id="PF00067">
    <property type="entry name" value="p450"/>
    <property type="match status" value="1"/>
</dbReference>
<name>A0A423VME0_9PEZI</name>
<sequence length="339" mass="38225">MSVRFATNGQVFDFSDWGNYLVLDIVTKSFFGQEMGFLQHGDRSGLLSSTRVNGPAIHALARLPRLKMFLLRSLGRFLVPTAGDGSGLGNVLQLRDDLYDERLAKGSRDSHIWLDRVLFNNVNHDSFNHDEFKEDVLFVILGASDTTGHGIRCLVRNLLQNPASLTRLRQEIDDAVTKCGGIGNVQFAHINSQMPFLSACIRESLRHDPPIVSFLPRWVDNPGGVELCGRLVPVGVEVACSPYVISRNRDFFGDDVHTFRPERYSDSSPEWVARAARYDFTFGYGPRHCIGQTLSHLVTCKAIVKFFHHFDVELIEPGAGKAYLNWNYSGLRVRIRTRR</sequence>
<organism evidence="8 9">
    <name type="scientific">Cytospora schulzeri</name>
    <dbReference type="NCBI Taxonomy" id="448051"/>
    <lineage>
        <taxon>Eukaryota</taxon>
        <taxon>Fungi</taxon>
        <taxon>Dikarya</taxon>
        <taxon>Ascomycota</taxon>
        <taxon>Pezizomycotina</taxon>
        <taxon>Sordariomycetes</taxon>
        <taxon>Sordariomycetidae</taxon>
        <taxon>Diaporthales</taxon>
        <taxon>Cytosporaceae</taxon>
        <taxon>Cytospora</taxon>
    </lineage>
</organism>
<evidence type="ECO:0000256" key="1">
    <source>
        <dbReference type="ARBA" id="ARBA00001971"/>
    </source>
</evidence>
<dbReference type="InterPro" id="IPR001128">
    <property type="entry name" value="Cyt_P450"/>
</dbReference>
<dbReference type="AlphaFoldDB" id="A0A423VME0"/>
<dbReference type="EMBL" id="LKEA01000051">
    <property type="protein sequence ID" value="ROV92192.1"/>
    <property type="molecule type" value="Genomic_DNA"/>
</dbReference>
<dbReference type="GO" id="GO:0020037">
    <property type="term" value="F:heme binding"/>
    <property type="evidence" value="ECO:0007669"/>
    <property type="project" value="InterPro"/>
</dbReference>
<evidence type="ECO:0000256" key="3">
    <source>
        <dbReference type="ARBA" id="ARBA00022617"/>
    </source>
</evidence>
<dbReference type="SUPFAM" id="SSF48264">
    <property type="entry name" value="Cytochrome P450"/>
    <property type="match status" value="1"/>
</dbReference>
<protein>
    <recommendedName>
        <fullName evidence="10">Cytochrome P450</fullName>
    </recommendedName>
</protein>
<comment type="similarity">
    <text evidence="2 7">Belongs to the cytochrome P450 family.</text>
</comment>
<dbReference type="PRINTS" id="PR00463">
    <property type="entry name" value="EP450I"/>
</dbReference>
<evidence type="ECO:0008006" key="10">
    <source>
        <dbReference type="Google" id="ProtNLM"/>
    </source>
</evidence>
<evidence type="ECO:0000313" key="9">
    <source>
        <dbReference type="Proteomes" id="UP000283895"/>
    </source>
</evidence>
<gene>
    <name evidence="8" type="ORF">VMCG_09272</name>
</gene>
<dbReference type="Gene3D" id="1.10.630.10">
    <property type="entry name" value="Cytochrome P450"/>
    <property type="match status" value="1"/>
</dbReference>
<reference evidence="8 9" key="1">
    <citation type="submission" date="2015-09" db="EMBL/GenBank/DDBJ databases">
        <title>Host preference determinants of Valsa canker pathogens revealed by comparative genomics.</title>
        <authorList>
            <person name="Yin Z."/>
            <person name="Huang L."/>
        </authorList>
    </citation>
    <scope>NUCLEOTIDE SEQUENCE [LARGE SCALE GENOMIC DNA]</scope>
    <source>
        <strain evidence="8 9">03-1</strain>
    </source>
</reference>
<evidence type="ECO:0000256" key="4">
    <source>
        <dbReference type="ARBA" id="ARBA00022723"/>
    </source>
</evidence>
<keyword evidence="7" id="KW-0560">Oxidoreductase</keyword>
<dbReference type="OrthoDB" id="5217426at2759"/>
<dbReference type="GO" id="GO:0005506">
    <property type="term" value="F:iron ion binding"/>
    <property type="evidence" value="ECO:0007669"/>
    <property type="project" value="InterPro"/>
</dbReference>
<evidence type="ECO:0000256" key="5">
    <source>
        <dbReference type="ARBA" id="ARBA00023004"/>
    </source>
</evidence>
<dbReference type="InterPro" id="IPR017972">
    <property type="entry name" value="Cyt_P450_CS"/>
</dbReference>
<dbReference type="Proteomes" id="UP000283895">
    <property type="component" value="Unassembled WGS sequence"/>
</dbReference>
<keyword evidence="4 6" id="KW-0479">Metal-binding</keyword>
<dbReference type="InterPro" id="IPR050121">
    <property type="entry name" value="Cytochrome_P450_monoxygenase"/>
</dbReference>
<evidence type="ECO:0000256" key="2">
    <source>
        <dbReference type="ARBA" id="ARBA00010617"/>
    </source>
</evidence>
<evidence type="ECO:0000313" key="8">
    <source>
        <dbReference type="EMBL" id="ROV92192.1"/>
    </source>
</evidence>
<dbReference type="InterPro" id="IPR036396">
    <property type="entry name" value="Cyt_P450_sf"/>
</dbReference>